<dbReference type="InterPro" id="IPR029063">
    <property type="entry name" value="SAM-dependent_MTases_sf"/>
</dbReference>
<evidence type="ECO:0000313" key="2">
    <source>
        <dbReference type="EMBL" id="KRG19707.1"/>
    </source>
</evidence>
<reference evidence="2" key="1">
    <citation type="submission" date="2015-09" db="EMBL/GenBank/DDBJ databases">
        <title>Draft Genome Sequences of Two Novel Amoeba-resistant Intranuclear Bacteria, Candidatus Berkiella cookevillensis and Candidatus Berkiella aquae.</title>
        <authorList>
            <person name="Mehari Y.T."/>
            <person name="Arivett B.A."/>
            <person name="Farone A.L."/>
            <person name="Gunderson J.H."/>
            <person name="Farone M.B."/>
        </authorList>
    </citation>
    <scope>NUCLEOTIDE SEQUENCE [LARGE SCALE GENOMIC DNA]</scope>
    <source>
        <strain evidence="2">CC99</strain>
    </source>
</reference>
<dbReference type="SUPFAM" id="SSF53335">
    <property type="entry name" value="S-adenosyl-L-methionine-dependent methyltransferases"/>
    <property type="match status" value="1"/>
</dbReference>
<dbReference type="EMBL" id="LKHV01000002">
    <property type="protein sequence ID" value="KRG19707.1"/>
    <property type="molecule type" value="Genomic_DNA"/>
</dbReference>
<evidence type="ECO:0000313" key="4">
    <source>
        <dbReference type="Proteomes" id="UP000051494"/>
    </source>
</evidence>
<keyword evidence="2" id="KW-0808">Transferase</keyword>
<feature type="domain" description="Methyltransferase type 12" evidence="1">
    <location>
        <begin position="91"/>
        <end position="175"/>
    </location>
</feature>
<evidence type="ECO:0000259" key="1">
    <source>
        <dbReference type="Pfam" id="PF08242"/>
    </source>
</evidence>
<dbReference type="AlphaFoldDB" id="A0A0Q9YGK6"/>
<reference evidence="3" key="2">
    <citation type="journal article" date="2016" name="Genome Announc.">
        <title>Draft Genome Sequences of Two Novel Amoeba-Resistant Intranuclear Bacteria, 'Candidatus Berkiella cookevillensis' and 'Candidatus Berkiella aquae'.</title>
        <authorList>
            <person name="Mehari Y.T."/>
            <person name="Arivett B.A."/>
            <person name="Farone A.L."/>
            <person name="Gunderson J.H."/>
            <person name="Farone M.B."/>
        </authorList>
    </citation>
    <scope>NUCLEOTIDE SEQUENCE</scope>
    <source>
        <strain evidence="3">CC99</strain>
    </source>
</reference>
<organism evidence="2">
    <name type="scientific">Candidatus Berkiella cookevillensis</name>
    <dbReference type="NCBI Taxonomy" id="437022"/>
    <lineage>
        <taxon>Bacteria</taxon>
        <taxon>Pseudomonadati</taxon>
        <taxon>Pseudomonadota</taxon>
        <taxon>Gammaproteobacteria</taxon>
        <taxon>Candidatus Berkiellales</taxon>
        <taxon>Candidatus Berkiellaceae</taxon>
        <taxon>Candidatus Berkiella</taxon>
    </lineage>
</organism>
<dbReference type="Pfam" id="PF08242">
    <property type="entry name" value="Methyltransf_12"/>
    <property type="match status" value="1"/>
</dbReference>
<dbReference type="OrthoDB" id="118271at2"/>
<dbReference type="Proteomes" id="UP000051494">
    <property type="component" value="Unassembled WGS sequence"/>
</dbReference>
<reference evidence="3" key="3">
    <citation type="submission" date="2021-06" db="EMBL/GenBank/DDBJ databases">
        <title>Genomic Description and Analysis of Intracellular Bacteria, Candidatus Berkiella cookevillensis and Candidatus Berkiella aquae.</title>
        <authorList>
            <person name="Kidane D.T."/>
            <person name="Mehari Y.T."/>
            <person name="Rice F.C."/>
            <person name="Arivett B.A."/>
            <person name="Farone A.L."/>
            <person name="Berk S.G."/>
            <person name="Farone M.B."/>
        </authorList>
    </citation>
    <scope>NUCLEOTIDE SEQUENCE</scope>
    <source>
        <strain evidence="3">CC99</strain>
    </source>
</reference>
<dbReference type="NCBIfam" id="TIGR04325">
    <property type="entry name" value="MTase_LIC12133"/>
    <property type="match status" value="1"/>
</dbReference>
<dbReference type="EC" id="2.1.1.-" evidence="3"/>
<dbReference type="GO" id="GO:0008168">
    <property type="term" value="F:methyltransferase activity"/>
    <property type="evidence" value="ECO:0007669"/>
    <property type="project" value="UniProtKB-KW"/>
</dbReference>
<evidence type="ECO:0000313" key="3">
    <source>
        <dbReference type="EMBL" id="MCS5707704.1"/>
    </source>
</evidence>
<keyword evidence="2" id="KW-0489">Methyltransferase</keyword>
<protein>
    <submittedName>
        <fullName evidence="2">Methyltransferase domain protein</fullName>
    </submittedName>
    <submittedName>
        <fullName evidence="3">Methyltransferase, TIGR04325 family</fullName>
        <ecNumber evidence="3">2.1.1.-</ecNumber>
    </submittedName>
</protein>
<keyword evidence="4" id="KW-1185">Reference proteome</keyword>
<proteinExistence type="predicted"/>
<gene>
    <name evidence="3" type="ORF">CC99x_002165</name>
    <name evidence="2" type="ORF">CC99x_00721</name>
</gene>
<comment type="caution">
    <text evidence="2">The sequence shown here is derived from an EMBL/GenBank/DDBJ whole genome shotgun (WGS) entry which is preliminary data.</text>
</comment>
<dbReference type="Gene3D" id="3.40.50.150">
    <property type="entry name" value="Vaccinia Virus protein VP39"/>
    <property type="match status" value="1"/>
</dbReference>
<name>A0A0Q9YGK6_9GAMM</name>
<sequence>MYLIKDYLPPVLTRSLRALKNHRKIYSSFAQAKAACNSEGFEGQALVDMVFFKTQQYREVLKQKTISSLSIPESFLVATIAKMNQSHIRVLDLGGAFGAHYFFIRNFFPHISFDWVIIETSAIAKRGSELNDKNLSFIAFENIDKTQLGSFDLVLTSATLQHVPDPTETLEFLLSLNAPWLVFLRSSFCLDAEHFWVIHKSLYSDSGPGPKPEGMKDGLSEFPFALVSKQIFEKKMQVRYKEIFCISDNSGLLEILGKECIGFNRLYQLQNSSI</sequence>
<dbReference type="RefSeq" id="WP_158003196.1">
    <property type="nucleotide sequence ID" value="NZ_LKHV02000001.1"/>
</dbReference>
<dbReference type="InterPro" id="IPR027612">
    <property type="entry name" value="Put_MTase_LIC12133"/>
</dbReference>
<accession>A0A0Q9YGK6</accession>
<dbReference type="EMBL" id="LKHV02000001">
    <property type="protein sequence ID" value="MCS5707704.1"/>
    <property type="molecule type" value="Genomic_DNA"/>
</dbReference>
<dbReference type="InterPro" id="IPR013217">
    <property type="entry name" value="Methyltransf_12"/>
</dbReference>
<dbReference type="GO" id="GO:0032259">
    <property type="term" value="P:methylation"/>
    <property type="evidence" value="ECO:0007669"/>
    <property type="project" value="UniProtKB-KW"/>
</dbReference>
<dbReference type="STRING" id="437022.CC99x_00721"/>